<feature type="domain" description="EGF-like" evidence="7">
    <location>
        <begin position="17"/>
        <end position="54"/>
    </location>
</feature>
<protein>
    <recommendedName>
        <fullName evidence="7">EGF-like domain-containing protein</fullName>
    </recommendedName>
</protein>
<keyword evidence="9" id="KW-1185">Reference proteome</keyword>
<evidence type="ECO:0000256" key="2">
    <source>
        <dbReference type="ARBA" id="ARBA00022729"/>
    </source>
</evidence>
<feature type="non-terminal residue" evidence="8">
    <location>
        <position position="1"/>
    </location>
</feature>
<evidence type="ECO:0000256" key="4">
    <source>
        <dbReference type="ARBA" id="ARBA00023157"/>
    </source>
</evidence>
<dbReference type="InterPro" id="IPR050751">
    <property type="entry name" value="ECM_structural_protein"/>
</dbReference>
<sequence length="161" mass="17416">CKCKAHYEKSNDGACVDIDECKDSNACPAKQKCINTPGAYECHCEKGYKKGDGDECCASGSKCIGDGEKCENQPGGHFCLCKAGYVKADKRCVKEPQCKCASHEECFNGKCRCKTGYKKNSKGMCARKRKYFASGHSVHVTSHLGTLGLVLTLLVRLAVTA</sequence>
<proteinExistence type="predicted"/>
<dbReference type="PROSITE" id="PS00010">
    <property type="entry name" value="ASX_HYDROXYL"/>
    <property type="match status" value="1"/>
</dbReference>
<keyword evidence="6" id="KW-0472">Membrane</keyword>
<dbReference type="SUPFAM" id="SSF57184">
    <property type="entry name" value="Growth factor receptor domain"/>
    <property type="match status" value="1"/>
</dbReference>
<keyword evidence="6" id="KW-0812">Transmembrane</keyword>
<keyword evidence="3" id="KW-0677">Repeat</keyword>
<keyword evidence="2" id="KW-0732">Signal</keyword>
<evidence type="ECO:0000256" key="6">
    <source>
        <dbReference type="SAM" id="Phobius"/>
    </source>
</evidence>
<evidence type="ECO:0000259" key="7">
    <source>
        <dbReference type="PROSITE" id="PS50026"/>
    </source>
</evidence>
<evidence type="ECO:0000313" key="8">
    <source>
        <dbReference type="EMBL" id="CAH3035992.1"/>
    </source>
</evidence>
<keyword evidence="6" id="KW-1133">Transmembrane helix</keyword>
<reference evidence="8 9" key="1">
    <citation type="submission" date="2022-05" db="EMBL/GenBank/DDBJ databases">
        <authorList>
            <consortium name="Genoscope - CEA"/>
            <person name="William W."/>
        </authorList>
    </citation>
    <scope>NUCLEOTIDE SEQUENCE [LARGE SCALE GENOMIC DNA]</scope>
</reference>
<dbReference type="GO" id="GO:0005509">
    <property type="term" value="F:calcium ion binding"/>
    <property type="evidence" value="ECO:0007669"/>
    <property type="project" value="InterPro"/>
</dbReference>
<keyword evidence="1 5" id="KW-0245">EGF-like domain</keyword>
<dbReference type="InterPro" id="IPR001881">
    <property type="entry name" value="EGF-like_Ca-bd_dom"/>
</dbReference>
<evidence type="ECO:0000256" key="3">
    <source>
        <dbReference type="ARBA" id="ARBA00022737"/>
    </source>
</evidence>
<accession>A0AAU9VTY8</accession>
<dbReference type="EMBL" id="CALNXJ010000003">
    <property type="protein sequence ID" value="CAH3035992.1"/>
    <property type="molecule type" value="Genomic_DNA"/>
</dbReference>
<keyword evidence="4" id="KW-1015">Disulfide bond</keyword>
<gene>
    <name evidence="8" type="ORF">PMEA_00016592</name>
</gene>
<dbReference type="SMART" id="SM00179">
    <property type="entry name" value="EGF_CA"/>
    <property type="match status" value="2"/>
</dbReference>
<name>A0AAU9VTY8_9CNID</name>
<dbReference type="Proteomes" id="UP001159428">
    <property type="component" value="Unassembled WGS sequence"/>
</dbReference>
<dbReference type="CDD" id="cd00054">
    <property type="entry name" value="EGF_CA"/>
    <property type="match status" value="1"/>
</dbReference>
<feature type="transmembrane region" description="Helical" evidence="6">
    <location>
        <begin position="137"/>
        <end position="159"/>
    </location>
</feature>
<dbReference type="Gene3D" id="2.10.25.10">
    <property type="entry name" value="Laminin"/>
    <property type="match status" value="1"/>
</dbReference>
<dbReference type="InterPro" id="IPR000742">
    <property type="entry name" value="EGF"/>
</dbReference>
<evidence type="ECO:0000256" key="5">
    <source>
        <dbReference type="PROSITE-ProRule" id="PRU00076"/>
    </source>
</evidence>
<evidence type="ECO:0000256" key="1">
    <source>
        <dbReference type="ARBA" id="ARBA00022536"/>
    </source>
</evidence>
<dbReference type="InterPro" id="IPR000152">
    <property type="entry name" value="EGF-type_Asp/Asn_hydroxyl_site"/>
</dbReference>
<comment type="caution">
    <text evidence="8">The sequence shown here is derived from an EMBL/GenBank/DDBJ whole genome shotgun (WGS) entry which is preliminary data.</text>
</comment>
<dbReference type="PROSITE" id="PS50026">
    <property type="entry name" value="EGF_3"/>
    <property type="match status" value="1"/>
</dbReference>
<evidence type="ECO:0000313" key="9">
    <source>
        <dbReference type="Proteomes" id="UP001159428"/>
    </source>
</evidence>
<dbReference type="InterPro" id="IPR009030">
    <property type="entry name" value="Growth_fac_rcpt_cys_sf"/>
</dbReference>
<comment type="caution">
    <text evidence="5">Lacks conserved residue(s) required for the propagation of feature annotation.</text>
</comment>
<organism evidence="8 9">
    <name type="scientific">Pocillopora meandrina</name>
    <dbReference type="NCBI Taxonomy" id="46732"/>
    <lineage>
        <taxon>Eukaryota</taxon>
        <taxon>Metazoa</taxon>
        <taxon>Cnidaria</taxon>
        <taxon>Anthozoa</taxon>
        <taxon>Hexacorallia</taxon>
        <taxon>Scleractinia</taxon>
        <taxon>Astrocoeniina</taxon>
        <taxon>Pocilloporidae</taxon>
        <taxon>Pocillopora</taxon>
    </lineage>
</organism>
<dbReference type="PANTHER" id="PTHR24034:SF89">
    <property type="entry name" value="COMPLEMENT COMPONENT C1Q RECEPTOR"/>
    <property type="match status" value="1"/>
</dbReference>
<dbReference type="PROSITE" id="PS01187">
    <property type="entry name" value="EGF_CA"/>
    <property type="match status" value="1"/>
</dbReference>
<dbReference type="SUPFAM" id="SSF57196">
    <property type="entry name" value="EGF/Laminin"/>
    <property type="match status" value="1"/>
</dbReference>
<dbReference type="AlphaFoldDB" id="A0AAU9VTY8"/>
<dbReference type="InterPro" id="IPR018097">
    <property type="entry name" value="EGF_Ca-bd_CS"/>
</dbReference>
<dbReference type="Pfam" id="PF07645">
    <property type="entry name" value="EGF_CA"/>
    <property type="match status" value="1"/>
</dbReference>
<dbReference type="FunFam" id="2.10.25.10:FF:000038">
    <property type="entry name" value="Fibrillin 2"/>
    <property type="match status" value="1"/>
</dbReference>
<dbReference type="InterPro" id="IPR049883">
    <property type="entry name" value="NOTCH1_EGF-like"/>
</dbReference>
<dbReference type="PANTHER" id="PTHR24034">
    <property type="entry name" value="EGF-LIKE DOMAIN-CONTAINING PROTEIN"/>
    <property type="match status" value="1"/>
</dbReference>